<dbReference type="GO" id="GO:0016301">
    <property type="term" value="F:kinase activity"/>
    <property type="evidence" value="ECO:0007669"/>
    <property type="project" value="UniProtKB-KW"/>
</dbReference>
<comment type="caution">
    <text evidence="7">The sequence shown here is derived from an EMBL/GenBank/DDBJ whole genome shotgun (WGS) entry which is preliminary data.</text>
</comment>
<dbReference type="InterPro" id="IPR032675">
    <property type="entry name" value="LRR_dom_sf"/>
</dbReference>
<dbReference type="InterPro" id="IPR013210">
    <property type="entry name" value="LRR_N_plant-typ"/>
</dbReference>
<keyword evidence="2" id="KW-0433">Leucine-rich repeat</keyword>
<comment type="subcellular location">
    <subcellularLocation>
        <location evidence="1">Membrane</location>
    </subcellularLocation>
</comment>
<evidence type="ECO:0000256" key="5">
    <source>
        <dbReference type="SAM" id="SignalP"/>
    </source>
</evidence>
<evidence type="ECO:0000313" key="8">
    <source>
        <dbReference type="Proteomes" id="UP000623129"/>
    </source>
</evidence>
<dbReference type="SUPFAM" id="SSF56112">
    <property type="entry name" value="Protein kinase-like (PK-like)"/>
    <property type="match status" value="1"/>
</dbReference>
<feature type="domain" description="Leucine-rich repeat-containing N-terminal plant-type" evidence="6">
    <location>
        <begin position="26"/>
        <end position="64"/>
    </location>
</feature>
<organism evidence="7 8">
    <name type="scientific">Carex littledalei</name>
    <dbReference type="NCBI Taxonomy" id="544730"/>
    <lineage>
        <taxon>Eukaryota</taxon>
        <taxon>Viridiplantae</taxon>
        <taxon>Streptophyta</taxon>
        <taxon>Embryophyta</taxon>
        <taxon>Tracheophyta</taxon>
        <taxon>Spermatophyta</taxon>
        <taxon>Magnoliopsida</taxon>
        <taxon>Liliopsida</taxon>
        <taxon>Poales</taxon>
        <taxon>Cyperaceae</taxon>
        <taxon>Cyperoideae</taxon>
        <taxon>Cariceae</taxon>
        <taxon>Carex</taxon>
        <taxon>Carex subgen. Euthyceras</taxon>
    </lineage>
</organism>
<dbReference type="GO" id="GO:0016020">
    <property type="term" value="C:membrane"/>
    <property type="evidence" value="ECO:0007669"/>
    <property type="project" value="UniProtKB-SubCell"/>
</dbReference>
<dbReference type="InterPro" id="IPR011009">
    <property type="entry name" value="Kinase-like_dom_sf"/>
</dbReference>
<evidence type="ECO:0000256" key="2">
    <source>
        <dbReference type="ARBA" id="ARBA00022614"/>
    </source>
</evidence>
<keyword evidence="7" id="KW-0418">Kinase</keyword>
<dbReference type="Proteomes" id="UP000623129">
    <property type="component" value="Unassembled WGS sequence"/>
</dbReference>
<name>A0A833R810_9POAL</name>
<evidence type="ECO:0000256" key="3">
    <source>
        <dbReference type="ARBA" id="ARBA00022729"/>
    </source>
</evidence>
<feature type="chain" id="PRO_5033009715" evidence="5">
    <location>
        <begin position="24"/>
        <end position="170"/>
    </location>
</feature>
<protein>
    <submittedName>
        <fullName evidence="7">Putative receptor-like protein kinase</fullName>
    </submittedName>
</protein>
<evidence type="ECO:0000256" key="1">
    <source>
        <dbReference type="ARBA" id="ARBA00004370"/>
    </source>
</evidence>
<evidence type="ECO:0000256" key="4">
    <source>
        <dbReference type="ARBA" id="ARBA00022737"/>
    </source>
</evidence>
<dbReference type="Gene3D" id="3.80.10.10">
    <property type="entry name" value="Ribonuclease Inhibitor"/>
    <property type="match status" value="1"/>
</dbReference>
<keyword evidence="8" id="KW-1185">Reference proteome</keyword>
<feature type="signal peptide" evidence="5">
    <location>
        <begin position="1"/>
        <end position="23"/>
    </location>
</feature>
<dbReference type="Pfam" id="PF08263">
    <property type="entry name" value="LRRNT_2"/>
    <property type="match status" value="1"/>
</dbReference>
<keyword evidence="7" id="KW-0808">Transferase</keyword>
<gene>
    <name evidence="7" type="ORF">FCM35_KLT18963</name>
</gene>
<proteinExistence type="predicted"/>
<keyword evidence="3 5" id="KW-0732">Signal</keyword>
<dbReference type="AlphaFoldDB" id="A0A833R810"/>
<sequence length="170" mass="18655">MRGLYLLLLICFFSFHLPSDSFATNETDMFALLSFKSLISNSQFGALSSWNDSLHYCQWQGVSCRNRHANKVTALSLGSLNLSGRISPYLANLTFLKSLSLSDNQTGSTAGIRGSIGYILPEYGMGGRASVEGDAYSYGILVLEMFTGVNPTDERFNDGLNLNMHVEMAL</sequence>
<dbReference type="OrthoDB" id="686203at2759"/>
<dbReference type="PANTHER" id="PTHR47988">
    <property type="entry name" value="SOMATIC EMBRYOGENESIS RECEPTOR KINASE 1"/>
    <property type="match status" value="1"/>
</dbReference>
<accession>A0A833R810</accession>
<dbReference type="EMBL" id="SWLB01000007">
    <property type="protein sequence ID" value="KAF3336377.1"/>
    <property type="molecule type" value="Genomic_DNA"/>
</dbReference>
<dbReference type="SUPFAM" id="SSF52058">
    <property type="entry name" value="L domain-like"/>
    <property type="match status" value="1"/>
</dbReference>
<evidence type="ECO:0000313" key="7">
    <source>
        <dbReference type="EMBL" id="KAF3336377.1"/>
    </source>
</evidence>
<reference evidence="7" key="1">
    <citation type="submission" date="2020-01" db="EMBL/GenBank/DDBJ databases">
        <title>Genome sequence of Kobresia littledalei, the first chromosome-level genome in the family Cyperaceae.</title>
        <authorList>
            <person name="Qu G."/>
        </authorList>
    </citation>
    <scope>NUCLEOTIDE SEQUENCE</scope>
    <source>
        <strain evidence="7">C.B.Clarke</strain>
        <tissue evidence="7">Leaf</tissue>
    </source>
</reference>
<evidence type="ECO:0000259" key="6">
    <source>
        <dbReference type="Pfam" id="PF08263"/>
    </source>
</evidence>
<keyword evidence="4" id="KW-0677">Repeat</keyword>
<keyword evidence="7" id="KW-0675">Receptor</keyword>